<proteinExistence type="inferred from homology"/>
<evidence type="ECO:0000259" key="15">
    <source>
        <dbReference type="Pfam" id="PF01225"/>
    </source>
</evidence>
<reference evidence="18 19" key="1">
    <citation type="journal article" date="2016" name="Environ. Microbiol.">
        <title>Genomic resolution of a cold subsurface aquifer community provides metabolic insights for novel microbes adapted to high CO concentrations.</title>
        <authorList>
            <person name="Probst A.J."/>
            <person name="Castelle C.J."/>
            <person name="Singh A."/>
            <person name="Brown C.T."/>
            <person name="Anantharaman K."/>
            <person name="Sharon I."/>
            <person name="Hug L.A."/>
            <person name="Burstein D."/>
            <person name="Emerson J.B."/>
            <person name="Thomas B.C."/>
            <person name="Banfield J.F."/>
        </authorList>
    </citation>
    <scope>NUCLEOTIDE SEQUENCE [LARGE SCALE GENOMIC DNA]</scope>
    <source>
        <strain evidence="18">CG1_02_31_12</strain>
    </source>
</reference>
<comment type="pathway">
    <text evidence="2 14">Cell wall biogenesis; peptidoglycan biosynthesis.</text>
</comment>
<evidence type="ECO:0000313" key="19">
    <source>
        <dbReference type="Proteomes" id="UP000185769"/>
    </source>
</evidence>
<evidence type="ECO:0000256" key="1">
    <source>
        <dbReference type="ARBA" id="ARBA00004496"/>
    </source>
</evidence>
<evidence type="ECO:0000256" key="8">
    <source>
        <dbReference type="ARBA" id="ARBA00022840"/>
    </source>
</evidence>
<dbReference type="Pfam" id="PF01225">
    <property type="entry name" value="Mur_ligase"/>
    <property type="match status" value="1"/>
</dbReference>
<dbReference type="GO" id="GO:0071555">
    <property type="term" value="P:cell wall organization"/>
    <property type="evidence" value="ECO:0007669"/>
    <property type="project" value="UniProtKB-KW"/>
</dbReference>
<gene>
    <name evidence="14" type="primary">murC</name>
    <name evidence="18" type="ORF">AUJ22_01605</name>
</gene>
<comment type="function">
    <text evidence="14">Cell wall formation.</text>
</comment>
<feature type="domain" description="Mur ligase N-terminal catalytic" evidence="15">
    <location>
        <begin position="10"/>
        <end position="112"/>
    </location>
</feature>
<accession>A0A1J4V4T2</accession>
<dbReference type="InterPro" id="IPR005758">
    <property type="entry name" value="UDP-N-AcMur_Ala_ligase_MurC"/>
</dbReference>
<dbReference type="EMBL" id="MNVM01000027">
    <property type="protein sequence ID" value="OIO29303.1"/>
    <property type="molecule type" value="Genomic_DNA"/>
</dbReference>
<dbReference type="Pfam" id="PF08245">
    <property type="entry name" value="Mur_ligase_M"/>
    <property type="match status" value="1"/>
</dbReference>
<evidence type="ECO:0000256" key="13">
    <source>
        <dbReference type="ARBA" id="ARBA00047833"/>
    </source>
</evidence>
<keyword evidence="6 14" id="KW-0132">Cell division</keyword>
<dbReference type="EC" id="6.3.2.8" evidence="3 14"/>
<keyword evidence="4 14" id="KW-0963">Cytoplasm</keyword>
<evidence type="ECO:0000256" key="4">
    <source>
        <dbReference type="ARBA" id="ARBA00022490"/>
    </source>
</evidence>
<name>A0A1J4V4T2_9BACT</name>
<evidence type="ECO:0000256" key="11">
    <source>
        <dbReference type="ARBA" id="ARBA00023306"/>
    </source>
</evidence>
<dbReference type="UniPathway" id="UPA00219"/>
<dbReference type="Proteomes" id="UP000185769">
    <property type="component" value="Unassembled WGS sequence"/>
</dbReference>
<feature type="domain" description="Mur ligase C-terminal" evidence="16">
    <location>
        <begin position="290"/>
        <end position="437"/>
    </location>
</feature>
<dbReference type="Gene3D" id="3.40.50.720">
    <property type="entry name" value="NAD(P)-binding Rossmann-like Domain"/>
    <property type="match status" value="1"/>
</dbReference>
<evidence type="ECO:0000256" key="14">
    <source>
        <dbReference type="HAMAP-Rule" id="MF_00046"/>
    </source>
</evidence>
<dbReference type="Gene3D" id="3.90.190.20">
    <property type="entry name" value="Mur ligase, C-terminal domain"/>
    <property type="match status" value="1"/>
</dbReference>
<evidence type="ECO:0000256" key="2">
    <source>
        <dbReference type="ARBA" id="ARBA00004752"/>
    </source>
</evidence>
<dbReference type="GO" id="GO:0008360">
    <property type="term" value="P:regulation of cell shape"/>
    <property type="evidence" value="ECO:0007669"/>
    <property type="project" value="UniProtKB-KW"/>
</dbReference>
<dbReference type="GO" id="GO:0008763">
    <property type="term" value="F:UDP-N-acetylmuramate-L-alanine ligase activity"/>
    <property type="evidence" value="ECO:0007669"/>
    <property type="project" value="UniProtKB-UniRule"/>
</dbReference>
<evidence type="ECO:0000259" key="16">
    <source>
        <dbReference type="Pfam" id="PF02875"/>
    </source>
</evidence>
<dbReference type="Gene3D" id="3.40.1190.10">
    <property type="entry name" value="Mur-like, catalytic domain"/>
    <property type="match status" value="1"/>
</dbReference>
<dbReference type="InterPro" id="IPR004101">
    <property type="entry name" value="Mur_ligase_C"/>
</dbReference>
<comment type="similarity">
    <text evidence="14">Belongs to the MurCDEF family.</text>
</comment>
<evidence type="ECO:0000259" key="17">
    <source>
        <dbReference type="Pfam" id="PF08245"/>
    </source>
</evidence>
<keyword evidence="7 14" id="KW-0547">Nucleotide-binding</keyword>
<evidence type="ECO:0000256" key="12">
    <source>
        <dbReference type="ARBA" id="ARBA00023316"/>
    </source>
</evidence>
<comment type="caution">
    <text evidence="18">The sequence shown here is derived from an EMBL/GenBank/DDBJ whole genome shotgun (WGS) entry which is preliminary data.</text>
</comment>
<evidence type="ECO:0000256" key="9">
    <source>
        <dbReference type="ARBA" id="ARBA00022960"/>
    </source>
</evidence>
<evidence type="ECO:0000313" key="18">
    <source>
        <dbReference type="EMBL" id="OIO29303.1"/>
    </source>
</evidence>
<keyword evidence="12 14" id="KW-0961">Cell wall biogenesis/degradation</keyword>
<dbReference type="InterPro" id="IPR036615">
    <property type="entry name" value="Mur_ligase_C_dom_sf"/>
</dbReference>
<dbReference type="Pfam" id="PF02875">
    <property type="entry name" value="Mur_ligase_C"/>
    <property type="match status" value="1"/>
</dbReference>
<dbReference type="GO" id="GO:0005737">
    <property type="term" value="C:cytoplasm"/>
    <property type="evidence" value="ECO:0007669"/>
    <property type="project" value="UniProtKB-SubCell"/>
</dbReference>
<feature type="binding site" evidence="14">
    <location>
        <begin position="118"/>
        <end position="124"/>
    </location>
    <ligand>
        <name>ATP</name>
        <dbReference type="ChEBI" id="CHEBI:30616"/>
    </ligand>
</feature>
<evidence type="ECO:0000256" key="10">
    <source>
        <dbReference type="ARBA" id="ARBA00022984"/>
    </source>
</evidence>
<evidence type="ECO:0000256" key="5">
    <source>
        <dbReference type="ARBA" id="ARBA00022598"/>
    </source>
</evidence>
<dbReference type="PANTHER" id="PTHR43445:SF3">
    <property type="entry name" value="UDP-N-ACETYLMURAMATE--L-ALANINE LIGASE"/>
    <property type="match status" value="1"/>
</dbReference>
<sequence>MELDLSKIKHVHFVGIGGIGISAIARLMLSRGKDVTGQDIQEGLVVDELSKLGAKIMIGQSYENIPSDTELIVYTTAIITYDPKFFAKIKEQQKISIRSYPQMLGIITKDKYTIAVSGTHGKTTTTAMIAKILVNTGKDPSVIVGSLLKESNSNLVIGKSDFFVVEACEYERSFLNLKPKILVITNIEEDHLDYYKDIYDIESAFSEIADQTDNFIVCDSSSVSVFNILKKKYKAKVIDYRDYLDKVPKLSVPGVHNRMNAAAALAVIDLIGIKEEDAQKSLSNFSGTWRRLEKRGETKEGVIIYDDYAHHPTEIKASIEALRELYPHTFQKVKGVGVYPSGEKKITVLFQPHLYSRTKAFFNDFAKCFKGADNIFLLPIFFAREAKDESISSEKLASAILLAGDKAKAFLDFESAETYINELNFGENDIFVTMGAGEAYKVADKIFKF</sequence>
<evidence type="ECO:0000256" key="7">
    <source>
        <dbReference type="ARBA" id="ARBA00022741"/>
    </source>
</evidence>
<keyword evidence="8 14" id="KW-0067">ATP-binding</keyword>
<dbReference type="InterPro" id="IPR050061">
    <property type="entry name" value="MurCDEF_pg_biosynth"/>
</dbReference>
<comment type="catalytic activity">
    <reaction evidence="13 14">
        <text>UDP-N-acetyl-alpha-D-muramate + L-alanine + ATP = UDP-N-acetyl-alpha-D-muramoyl-L-alanine + ADP + phosphate + H(+)</text>
        <dbReference type="Rhea" id="RHEA:23372"/>
        <dbReference type="ChEBI" id="CHEBI:15378"/>
        <dbReference type="ChEBI" id="CHEBI:30616"/>
        <dbReference type="ChEBI" id="CHEBI:43474"/>
        <dbReference type="ChEBI" id="CHEBI:57972"/>
        <dbReference type="ChEBI" id="CHEBI:70757"/>
        <dbReference type="ChEBI" id="CHEBI:83898"/>
        <dbReference type="ChEBI" id="CHEBI:456216"/>
        <dbReference type="EC" id="6.3.2.8"/>
    </reaction>
</comment>
<dbReference type="GO" id="GO:0051301">
    <property type="term" value="P:cell division"/>
    <property type="evidence" value="ECO:0007669"/>
    <property type="project" value="UniProtKB-KW"/>
</dbReference>
<dbReference type="InterPro" id="IPR000713">
    <property type="entry name" value="Mur_ligase_N"/>
</dbReference>
<dbReference type="GO" id="GO:0009252">
    <property type="term" value="P:peptidoglycan biosynthetic process"/>
    <property type="evidence" value="ECO:0007669"/>
    <property type="project" value="UniProtKB-UniRule"/>
</dbReference>
<dbReference type="SUPFAM" id="SSF53623">
    <property type="entry name" value="MurD-like peptide ligases, catalytic domain"/>
    <property type="match status" value="1"/>
</dbReference>
<evidence type="ECO:0000256" key="3">
    <source>
        <dbReference type="ARBA" id="ARBA00012211"/>
    </source>
</evidence>
<protein>
    <recommendedName>
        <fullName evidence="3 14">UDP-N-acetylmuramate--L-alanine ligase</fullName>
        <ecNumber evidence="3 14">6.3.2.8</ecNumber>
    </recommendedName>
    <alternativeName>
        <fullName evidence="14">UDP-N-acetylmuramoyl-L-alanine synthetase</fullName>
    </alternativeName>
</protein>
<dbReference type="InterPro" id="IPR013221">
    <property type="entry name" value="Mur_ligase_cen"/>
</dbReference>
<dbReference type="InterPro" id="IPR036565">
    <property type="entry name" value="Mur-like_cat_sf"/>
</dbReference>
<keyword evidence="10 14" id="KW-0573">Peptidoglycan synthesis</keyword>
<dbReference type="STRING" id="1805280.AUJ22_01605"/>
<feature type="domain" description="Mur ligase central" evidence="17">
    <location>
        <begin position="116"/>
        <end position="240"/>
    </location>
</feature>
<dbReference type="PANTHER" id="PTHR43445">
    <property type="entry name" value="UDP-N-ACETYLMURAMATE--L-ALANINE LIGASE-RELATED"/>
    <property type="match status" value="1"/>
</dbReference>
<comment type="subcellular location">
    <subcellularLocation>
        <location evidence="1 14">Cytoplasm</location>
    </subcellularLocation>
</comment>
<keyword evidence="5 14" id="KW-0436">Ligase</keyword>
<dbReference type="SUPFAM" id="SSF51984">
    <property type="entry name" value="MurCD N-terminal domain"/>
    <property type="match status" value="1"/>
</dbReference>
<keyword evidence="9 14" id="KW-0133">Cell shape</keyword>
<organism evidence="18 19">
    <name type="scientific">Candidatus Nomurabacteria bacterium CG1_02_31_12</name>
    <dbReference type="NCBI Taxonomy" id="1805280"/>
    <lineage>
        <taxon>Bacteria</taxon>
        <taxon>Candidatus Nomuraibacteriota</taxon>
    </lineage>
</organism>
<dbReference type="GO" id="GO:0005524">
    <property type="term" value="F:ATP binding"/>
    <property type="evidence" value="ECO:0007669"/>
    <property type="project" value="UniProtKB-UniRule"/>
</dbReference>
<dbReference type="AlphaFoldDB" id="A0A1J4V4T2"/>
<keyword evidence="11 14" id="KW-0131">Cell cycle</keyword>
<dbReference type="HAMAP" id="MF_00046">
    <property type="entry name" value="MurC"/>
    <property type="match status" value="1"/>
</dbReference>
<evidence type="ECO:0000256" key="6">
    <source>
        <dbReference type="ARBA" id="ARBA00022618"/>
    </source>
</evidence>
<dbReference type="SUPFAM" id="SSF53244">
    <property type="entry name" value="MurD-like peptide ligases, peptide-binding domain"/>
    <property type="match status" value="1"/>
</dbReference>